<evidence type="ECO:0000256" key="3">
    <source>
        <dbReference type="ARBA" id="ARBA00022989"/>
    </source>
</evidence>
<gene>
    <name evidence="7" type="ORF">EKN06_07735</name>
</gene>
<dbReference type="GO" id="GO:0016020">
    <property type="term" value="C:membrane"/>
    <property type="evidence" value="ECO:0007669"/>
    <property type="project" value="UniProtKB-SubCell"/>
</dbReference>
<feature type="transmembrane region" description="Helical" evidence="5">
    <location>
        <begin position="137"/>
        <end position="160"/>
    </location>
</feature>
<feature type="transmembrane region" description="Helical" evidence="5">
    <location>
        <begin position="92"/>
        <end position="116"/>
    </location>
</feature>
<keyword evidence="8" id="KW-1185">Reference proteome</keyword>
<comment type="caution">
    <text evidence="7">The sequence shown here is derived from an EMBL/GenBank/DDBJ whole genome shotgun (WGS) entry which is preliminary data.</text>
</comment>
<evidence type="ECO:0000256" key="1">
    <source>
        <dbReference type="ARBA" id="ARBA00004370"/>
    </source>
</evidence>
<dbReference type="Pfam" id="PF00924">
    <property type="entry name" value="MS_channel_2nd"/>
    <property type="match status" value="1"/>
</dbReference>
<evidence type="ECO:0000256" key="5">
    <source>
        <dbReference type="SAM" id="Phobius"/>
    </source>
</evidence>
<dbReference type="InterPro" id="IPR023408">
    <property type="entry name" value="MscS_beta-dom_sf"/>
</dbReference>
<reference evidence="7 8" key="1">
    <citation type="submission" date="2018-12" db="EMBL/GenBank/DDBJ databases">
        <title>Croceicoccus ponticola sp. nov., a lipolytic bacterium isolated from seawater.</title>
        <authorList>
            <person name="Yoon J.-H."/>
        </authorList>
    </citation>
    <scope>NUCLEOTIDE SEQUENCE [LARGE SCALE GENOMIC DNA]</scope>
    <source>
        <strain evidence="7 8">GM-16</strain>
    </source>
</reference>
<evidence type="ECO:0000259" key="6">
    <source>
        <dbReference type="Pfam" id="PF00924"/>
    </source>
</evidence>
<dbReference type="InterPro" id="IPR010920">
    <property type="entry name" value="LSM_dom_sf"/>
</dbReference>
<feature type="domain" description="Mechanosensitive ion channel MscS" evidence="6">
    <location>
        <begin position="189"/>
        <end position="254"/>
    </location>
</feature>
<evidence type="ECO:0000256" key="4">
    <source>
        <dbReference type="ARBA" id="ARBA00023136"/>
    </source>
</evidence>
<dbReference type="PANTHER" id="PTHR30566">
    <property type="entry name" value="YNAI-RELATED MECHANOSENSITIVE ION CHANNEL"/>
    <property type="match status" value="1"/>
</dbReference>
<dbReference type="PANTHER" id="PTHR30566:SF25">
    <property type="entry name" value="INNER MEMBRANE PROTEIN"/>
    <property type="match status" value="1"/>
</dbReference>
<dbReference type="SUPFAM" id="SSF50182">
    <property type="entry name" value="Sm-like ribonucleoproteins"/>
    <property type="match status" value="1"/>
</dbReference>
<accession>A0A437GYN6</accession>
<dbReference type="Gene3D" id="1.10.287.1260">
    <property type="match status" value="1"/>
</dbReference>
<dbReference type="GO" id="GO:0008381">
    <property type="term" value="F:mechanosensitive monoatomic ion channel activity"/>
    <property type="evidence" value="ECO:0007669"/>
    <property type="project" value="UniProtKB-ARBA"/>
</dbReference>
<feature type="transmembrane region" description="Helical" evidence="5">
    <location>
        <begin position="68"/>
        <end position="86"/>
    </location>
</feature>
<dbReference type="Gene3D" id="2.30.30.60">
    <property type="match status" value="1"/>
</dbReference>
<keyword evidence="4 5" id="KW-0472">Membrane</keyword>
<dbReference type="AlphaFoldDB" id="A0A437GYN6"/>
<organism evidence="7 8">
    <name type="scientific">Croceicoccus ponticola</name>
    <dbReference type="NCBI Taxonomy" id="2217664"/>
    <lineage>
        <taxon>Bacteria</taxon>
        <taxon>Pseudomonadati</taxon>
        <taxon>Pseudomonadota</taxon>
        <taxon>Alphaproteobacteria</taxon>
        <taxon>Sphingomonadales</taxon>
        <taxon>Erythrobacteraceae</taxon>
        <taxon>Croceicoccus</taxon>
    </lineage>
</organism>
<protein>
    <submittedName>
        <fullName evidence="7">Mechanosensitive ion channel</fullName>
    </submittedName>
</protein>
<comment type="subcellular location">
    <subcellularLocation>
        <location evidence="1">Membrane</location>
    </subcellularLocation>
</comment>
<proteinExistence type="predicted"/>
<keyword evidence="2 5" id="KW-0812">Transmembrane</keyword>
<feature type="transmembrane region" description="Helical" evidence="5">
    <location>
        <begin position="20"/>
        <end position="40"/>
    </location>
</feature>
<dbReference type="Proteomes" id="UP000283003">
    <property type="component" value="Unassembled WGS sequence"/>
</dbReference>
<evidence type="ECO:0000313" key="8">
    <source>
        <dbReference type="Proteomes" id="UP000283003"/>
    </source>
</evidence>
<dbReference type="RefSeq" id="WP_127612311.1">
    <property type="nucleotide sequence ID" value="NZ_RXOL01000002.1"/>
</dbReference>
<dbReference type="InterPro" id="IPR006685">
    <property type="entry name" value="MscS_channel_2nd"/>
</dbReference>
<evidence type="ECO:0000313" key="7">
    <source>
        <dbReference type="EMBL" id="RVQ67797.1"/>
    </source>
</evidence>
<keyword evidence="3 5" id="KW-1133">Transmembrane helix</keyword>
<sequence length="364" mass="40152">MDMLKNLFADQPELVRETTVAALAAAIAILTALLAHRLIFKLLRRVANSSTSTTDDLLVRRLARPSRYALIALALVLAAREIPALDEVWEKVAGFLMPALVGWIALSIMHAFIHAMTERADITVADNRLARRKRTRLAIFSRIGTALIIFVTVGLMLLSIPGVRDIGVTLMASAGLAGLAVGAAAQPALKSLIAGLQMAITEPISIDDVVVVDGEWGRIEDIKTTYVVVRTWDERRLVVPTSKFLEESFQNWTKQGAELLGSVLLYIDPVTDIAPIRAEFERQVADHPLFDGRVQHLQVTGTSVQAMELRLVMSARNAAEIWDLRVAIRETMMDWLRRTMPDAIERMRPPPAAVPGNEIGPKFT</sequence>
<dbReference type="OrthoDB" id="9792218at2"/>
<evidence type="ECO:0000256" key="2">
    <source>
        <dbReference type="ARBA" id="ARBA00022692"/>
    </source>
</evidence>
<dbReference type="EMBL" id="RXOL01000002">
    <property type="protein sequence ID" value="RVQ67797.1"/>
    <property type="molecule type" value="Genomic_DNA"/>
</dbReference>
<name>A0A437GYN6_9SPHN</name>